<feature type="transmembrane region" description="Helical" evidence="7">
    <location>
        <begin position="139"/>
        <end position="157"/>
    </location>
</feature>
<comment type="similarity">
    <text evidence="5">Belongs to the SAT4 family.</text>
</comment>
<feature type="transmembrane region" description="Helical" evidence="7">
    <location>
        <begin position="223"/>
        <end position="245"/>
    </location>
</feature>
<dbReference type="Proteomes" id="UP000481858">
    <property type="component" value="Unassembled WGS sequence"/>
</dbReference>
<dbReference type="AlphaFoldDB" id="A0A7C8IM00"/>
<keyword evidence="4 7" id="KW-0472">Membrane</keyword>
<comment type="caution">
    <text evidence="10">The sequence shown here is derived from an EMBL/GenBank/DDBJ whole genome shotgun (WGS) entry which is preliminary data.</text>
</comment>
<evidence type="ECO:0000256" key="7">
    <source>
        <dbReference type="SAM" id="Phobius"/>
    </source>
</evidence>
<feature type="domain" description="DUF6594" evidence="8">
    <location>
        <begin position="440"/>
        <end position="720"/>
    </location>
</feature>
<keyword evidence="11" id="KW-1185">Reference proteome</keyword>
<evidence type="ECO:0000313" key="10">
    <source>
        <dbReference type="EMBL" id="KAF2967046.1"/>
    </source>
</evidence>
<evidence type="ECO:0000256" key="2">
    <source>
        <dbReference type="ARBA" id="ARBA00022692"/>
    </source>
</evidence>
<evidence type="ECO:0000256" key="5">
    <source>
        <dbReference type="ARBA" id="ARBA00038359"/>
    </source>
</evidence>
<feature type="transmembrane region" description="Helical" evidence="7">
    <location>
        <begin position="682"/>
        <end position="701"/>
    </location>
</feature>
<dbReference type="EMBL" id="WUBL01000075">
    <property type="protein sequence ID" value="KAF2967046.1"/>
    <property type="molecule type" value="Genomic_DNA"/>
</dbReference>
<keyword evidence="3 7" id="KW-1133">Transmembrane helix</keyword>
<organism evidence="10 11">
    <name type="scientific">Xylaria multiplex</name>
    <dbReference type="NCBI Taxonomy" id="323545"/>
    <lineage>
        <taxon>Eukaryota</taxon>
        <taxon>Fungi</taxon>
        <taxon>Dikarya</taxon>
        <taxon>Ascomycota</taxon>
        <taxon>Pezizomycotina</taxon>
        <taxon>Sordariomycetes</taxon>
        <taxon>Xylariomycetidae</taxon>
        <taxon>Xylariales</taxon>
        <taxon>Xylariaceae</taxon>
        <taxon>Xylaria</taxon>
    </lineage>
</organism>
<dbReference type="GO" id="GO:0016020">
    <property type="term" value="C:membrane"/>
    <property type="evidence" value="ECO:0007669"/>
    <property type="project" value="UniProtKB-SubCell"/>
</dbReference>
<comment type="subcellular location">
    <subcellularLocation>
        <location evidence="1">Membrane</location>
        <topology evidence="1">Multi-pass membrane protein</topology>
    </subcellularLocation>
</comment>
<dbReference type="Pfam" id="PF20237">
    <property type="entry name" value="DUF6594"/>
    <property type="match status" value="1"/>
</dbReference>
<feature type="transmembrane region" description="Helical" evidence="7">
    <location>
        <begin position="657"/>
        <end position="676"/>
    </location>
</feature>
<reference evidence="10 11" key="1">
    <citation type="submission" date="2019-12" db="EMBL/GenBank/DDBJ databases">
        <title>Draft genome sequence of the ascomycete Xylaria multiplex DSM 110363.</title>
        <authorList>
            <person name="Buettner E."/>
            <person name="Kellner H."/>
        </authorList>
    </citation>
    <scope>NUCLEOTIDE SEQUENCE [LARGE SCALE GENOMIC DNA]</scope>
    <source>
        <strain evidence="10 11">DSM 110363</strain>
    </source>
</reference>
<dbReference type="InterPro" id="IPR046529">
    <property type="entry name" value="DUF6594"/>
</dbReference>
<dbReference type="PANTHER" id="PTHR33048:SF157">
    <property type="entry name" value="INTEGRAL MEMBRANE PROTEIN"/>
    <property type="match status" value="1"/>
</dbReference>
<dbReference type="PANTHER" id="PTHR33048">
    <property type="entry name" value="PTH11-LIKE INTEGRAL MEMBRANE PROTEIN (AFU_ORTHOLOGUE AFUA_5G11245)"/>
    <property type="match status" value="1"/>
</dbReference>
<feature type="transmembrane region" description="Helical" evidence="7">
    <location>
        <begin position="265"/>
        <end position="289"/>
    </location>
</feature>
<dbReference type="OrthoDB" id="5393606at2759"/>
<evidence type="ECO:0000256" key="3">
    <source>
        <dbReference type="ARBA" id="ARBA00022989"/>
    </source>
</evidence>
<feature type="transmembrane region" description="Helical" evidence="7">
    <location>
        <begin position="188"/>
        <end position="211"/>
    </location>
</feature>
<accession>A0A7C8IM00</accession>
<evidence type="ECO:0000313" key="11">
    <source>
        <dbReference type="Proteomes" id="UP000481858"/>
    </source>
</evidence>
<protein>
    <submittedName>
        <fullName evidence="10">Uncharacterized protein</fullName>
    </submittedName>
</protein>
<feature type="transmembrane region" description="Helical" evidence="7">
    <location>
        <begin position="708"/>
        <end position="727"/>
    </location>
</feature>
<proteinExistence type="inferred from homology"/>
<name>A0A7C8IM00_9PEZI</name>
<dbReference type="InterPro" id="IPR052337">
    <property type="entry name" value="SAT4-like"/>
</dbReference>
<feature type="transmembrane region" description="Helical" evidence="7">
    <location>
        <begin position="110"/>
        <end position="127"/>
    </location>
</feature>
<dbReference type="InterPro" id="IPR049326">
    <property type="entry name" value="Rhodopsin_dom_fungi"/>
</dbReference>
<evidence type="ECO:0000256" key="4">
    <source>
        <dbReference type="ARBA" id="ARBA00023136"/>
    </source>
</evidence>
<dbReference type="InParanoid" id="A0A7C8IM00"/>
<sequence length="729" mass="81103">MRLEPRRKLALVSDRTGLIVMTVIFTIIVITSFVLRIKARRITKAGLQADDWVAFVALIFTLGLNSIFFAGAIEGVVTGHSVVVNGLPVTNDLEILTQKYKYAYQTTEKIVFGLIKLSILLLWRRLFGKARPFTKAFNILCYVMMAIVAAWTISFFFETVFQCGTNWSLNWAPIFVFLTQCTASLDVLTVYGVTDIVTDLIIIAMPIPLIWSLQMDRRKKFAVTAIFALGFFTTGAGVARLYFYLATSYEMADNPDFIADVTLTLLWSTIEVNIAMTVCSLPILGPIFARARDSIVTLSRRSGLTRWVDITNERSDGKKDYQLSDLSRAEHGTVGTSSVNDTPRRQNEAWQDGSGTFVSAGYSRGKESPDHGSGILARTEIVTTPTLVPPSDPSRANIPNGQDLACNIVFHLQAQGTLGDVMEATLDDEKPETSSSSIGYQRLADYMAWNPSAAIFERFRSANILNLLGLQAEIENLQDQLIRVPEADKAQHESSGENYETNWAFLQEGEDGKSRKKELILRLRATLEQYNTALIQQITLSNQPNPRSRDLRQLCEWIEDLYGLSSDLRGSGSRLWFSRRNGELRVEDKFAVSQRPTDSFTQLLVKGLSKISPILPDFTIQRRTFPAYKKSNLNPLVKRDFEMLSSTGAIIATGDKLATVISCVLITVPVVILNYIKNTSIRLGLIVLFTLAFSLTLSFVSDAKRKEIFAAAAVFVAVQVVFVGTSGNL</sequence>
<feature type="transmembrane region" description="Helical" evidence="7">
    <location>
        <begin position="16"/>
        <end position="37"/>
    </location>
</feature>
<evidence type="ECO:0000259" key="9">
    <source>
        <dbReference type="Pfam" id="PF20684"/>
    </source>
</evidence>
<gene>
    <name evidence="10" type="ORF">GQX73_g6524</name>
</gene>
<keyword evidence="2 7" id="KW-0812">Transmembrane</keyword>
<feature type="region of interest" description="Disordered" evidence="6">
    <location>
        <begin position="332"/>
        <end position="354"/>
    </location>
</feature>
<evidence type="ECO:0000256" key="6">
    <source>
        <dbReference type="SAM" id="MobiDB-lite"/>
    </source>
</evidence>
<evidence type="ECO:0000259" key="8">
    <source>
        <dbReference type="Pfam" id="PF20237"/>
    </source>
</evidence>
<feature type="domain" description="Rhodopsin" evidence="9">
    <location>
        <begin position="35"/>
        <end position="289"/>
    </location>
</feature>
<dbReference type="Pfam" id="PF20684">
    <property type="entry name" value="Fung_rhodopsin"/>
    <property type="match status" value="1"/>
</dbReference>
<feature type="transmembrane region" description="Helical" evidence="7">
    <location>
        <begin position="49"/>
        <end position="73"/>
    </location>
</feature>
<evidence type="ECO:0000256" key="1">
    <source>
        <dbReference type="ARBA" id="ARBA00004141"/>
    </source>
</evidence>